<keyword evidence="2" id="KW-1133">Transmembrane helix</keyword>
<dbReference type="EMBL" id="JBHSKX010000002">
    <property type="protein sequence ID" value="MFC5367530.1"/>
    <property type="molecule type" value="Genomic_DNA"/>
</dbReference>
<dbReference type="AlphaFoldDB" id="A0ABD5RC59"/>
<keyword evidence="2" id="KW-0472">Membrane</keyword>
<protein>
    <submittedName>
        <fullName evidence="3">Uncharacterized protein</fullName>
    </submittedName>
</protein>
<comment type="caution">
    <text evidence="3">The sequence shown here is derived from an EMBL/GenBank/DDBJ whole genome shotgun (WGS) entry which is preliminary data.</text>
</comment>
<feature type="transmembrane region" description="Helical" evidence="2">
    <location>
        <begin position="34"/>
        <end position="50"/>
    </location>
</feature>
<evidence type="ECO:0000256" key="1">
    <source>
        <dbReference type="SAM" id="MobiDB-lite"/>
    </source>
</evidence>
<evidence type="ECO:0000256" key="2">
    <source>
        <dbReference type="SAM" id="Phobius"/>
    </source>
</evidence>
<evidence type="ECO:0000313" key="4">
    <source>
        <dbReference type="Proteomes" id="UP001596201"/>
    </source>
</evidence>
<name>A0ABD5RC59_9EURY</name>
<dbReference type="Pfam" id="PF24377">
    <property type="entry name" value="DUF7533"/>
    <property type="match status" value="1"/>
</dbReference>
<organism evidence="3 4">
    <name type="scientific">Salinirubrum litoreum</name>
    <dbReference type="NCBI Taxonomy" id="1126234"/>
    <lineage>
        <taxon>Archaea</taxon>
        <taxon>Methanobacteriati</taxon>
        <taxon>Methanobacteriota</taxon>
        <taxon>Stenosarchaea group</taxon>
        <taxon>Halobacteria</taxon>
        <taxon>Halobacteriales</taxon>
        <taxon>Haloferacaceae</taxon>
        <taxon>Salinirubrum</taxon>
    </lineage>
</organism>
<keyword evidence="2" id="KW-0812">Transmembrane</keyword>
<accession>A0ABD5RC59</accession>
<dbReference type="Proteomes" id="UP001596201">
    <property type="component" value="Unassembled WGS sequence"/>
</dbReference>
<sequence>MRLGILDTLGLAATLVFAIPIAFVGVRLLLQEQFFLGGFLLLTAGLMVYLQRVATTPEDIPIKIAEKLTGGLVKPPEEDEAEATDTDEGEGLLSRLR</sequence>
<evidence type="ECO:0000313" key="3">
    <source>
        <dbReference type="EMBL" id="MFC5367530.1"/>
    </source>
</evidence>
<feature type="region of interest" description="Disordered" evidence="1">
    <location>
        <begin position="73"/>
        <end position="97"/>
    </location>
</feature>
<reference evidence="3 4" key="1">
    <citation type="journal article" date="2019" name="Int. J. Syst. Evol. Microbiol.">
        <title>The Global Catalogue of Microorganisms (GCM) 10K type strain sequencing project: providing services to taxonomists for standard genome sequencing and annotation.</title>
        <authorList>
            <consortium name="The Broad Institute Genomics Platform"/>
            <consortium name="The Broad Institute Genome Sequencing Center for Infectious Disease"/>
            <person name="Wu L."/>
            <person name="Ma J."/>
        </authorList>
    </citation>
    <scope>NUCLEOTIDE SEQUENCE [LARGE SCALE GENOMIC DNA]</scope>
    <source>
        <strain evidence="3 4">CGMCC 1.12237</strain>
    </source>
</reference>
<proteinExistence type="predicted"/>
<dbReference type="InterPro" id="IPR055955">
    <property type="entry name" value="DUF7533"/>
</dbReference>
<feature type="compositionally biased region" description="Acidic residues" evidence="1">
    <location>
        <begin position="77"/>
        <end position="90"/>
    </location>
</feature>
<keyword evidence="4" id="KW-1185">Reference proteome</keyword>
<gene>
    <name evidence="3" type="ORF">ACFPJ5_11340</name>
</gene>
<dbReference type="RefSeq" id="WP_227229781.1">
    <property type="nucleotide sequence ID" value="NZ_JAJCVJ010000002.1"/>
</dbReference>